<dbReference type="InterPro" id="IPR003615">
    <property type="entry name" value="HNH_nuc"/>
</dbReference>
<geneLocation type="plasmid" evidence="2">
    <name>p1</name>
</geneLocation>
<dbReference type="PANTHER" id="PTHR34047">
    <property type="entry name" value="NUCLEAR INTRON MATURASE 1, MITOCHONDRIAL-RELATED"/>
    <property type="match status" value="1"/>
</dbReference>
<proteinExistence type="predicted"/>
<sequence>MREAKTVLDIIRERGRHRSPLRDLYRQLYNPHLYLCAYGRIYRNKGAMTKGTTEETVDGMSMDKIDAIIESLRYERYRWTPVRRVQIPKKNGKTRPLGIPSWSDKLLQEVIRSLLEAYYEPQFSDSSHGFRPARGCHTALTTVKRVWHGTKWFVEGDIQTCFDSINSEILLHILQEDIQDNRFLRLIRNLLQTGYMENRRHTPTLSGTPQGSILSPILSNLYLNKLDQFVEQTLIPAYTKGRQRARSPVYDDLTHRAYRLRRQGQTKAAQELEQLRRSIPANDPHDPNYRRLRYLRYADDFLLGFAGPKQEAEEIRERLRTFLQEELKLELSETKTLITHAHTEKAHFLGYDISVTQCNSKITNRRRSVNGGIALRMPVSFVKDRCRFYMKRGKPTHRMERTYNTDYSIISQYQTEYRGYVQYYQLADNVMWLKQLHWVMRTSLLKTLAHKHKSSVAKMAHKYRAKVETAEGPRTCLEVTVPRVDKPPLIARFGGIPLKVNSMAMIQDRVLTRYSPERVEILQRLLAETCEVCGSTQNIEVHHIRKLADVNTVGRAPKPFWMHLMVSRQRKTLVLCRKCHDDLHAGRPLRDQAERETGEP</sequence>
<feature type="domain" description="Reverse transcriptase" evidence="1">
    <location>
        <begin position="68"/>
        <end position="353"/>
    </location>
</feature>
<name>A0AA97APN8_9CYAN</name>
<evidence type="ECO:0000259" key="1">
    <source>
        <dbReference type="PROSITE" id="PS50878"/>
    </source>
</evidence>
<dbReference type="InterPro" id="IPR049030">
    <property type="entry name" value="AI2M-like_HNH"/>
</dbReference>
<dbReference type="Pfam" id="PF21368">
    <property type="entry name" value="AI2M-like_HNH"/>
    <property type="match status" value="1"/>
</dbReference>
<dbReference type="Pfam" id="PF01348">
    <property type="entry name" value="Intron_maturas2"/>
    <property type="match status" value="1"/>
</dbReference>
<dbReference type="InterPro" id="IPR051083">
    <property type="entry name" value="GrpII_Intron_Splice-Mob/Def"/>
</dbReference>
<dbReference type="EMBL" id="CP053588">
    <property type="protein sequence ID" value="WNZ28067.1"/>
    <property type="molecule type" value="Genomic_DNA"/>
</dbReference>
<dbReference type="PROSITE" id="PS50878">
    <property type="entry name" value="RT_POL"/>
    <property type="match status" value="1"/>
</dbReference>
<accession>A0AA97APN8</accession>
<dbReference type="InterPro" id="IPR000477">
    <property type="entry name" value="RT_dom"/>
</dbReference>
<dbReference type="SUPFAM" id="SSF56672">
    <property type="entry name" value="DNA/RNA polymerases"/>
    <property type="match status" value="1"/>
</dbReference>
<dbReference type="PANTHER" id="PTHR34047:SF8">
    <property type="entry name" value="PROTEIN YKFC"/>
    <property type="match status" value="1"/>
</dbReference>
<organism evidence="2">
    <name type="scientific">Leptolyngbya sp. NK1-12</name>
    <dbReference type="NCBI Taxonomy" id="2547451"/>
    <lineage>
        <taxon>Bacteria</taxon>
        <taxon>Bacillati</taxon>
        <taxon>Cyanobacteriota</taxon>
        <taxon>Cyanophyceae</taxon>
        <taxon>Leptolyngbyales</taxon>
        <taxon>Leptolyngbyaceae</taxon>
        <taxon>Leptolyngbya group</taxon>
        <taxon>Leptolyngbya</taxon>
    </lineage>
</organism>
<evidence type="ECO:0000313" key="2">
    <source>
        <dbReference type="EMBL" id="WNZ28067.1"/>
    </source>
</evidence>
<dbReference type="RefSeq" id="WP_316437229.1">
    <property type="nucleotide sequence ID" value="NZ_CP053588.1"/>
</dbReference>
<gene>
    <name evidence="2" type="ORF">HJG54_34720</name>
</gene>
<dbReference type="CDD" id="cd01651">
    <property type="entry name" value="RT_G2_intron"/>
    <property type="match status" value="1"/>
</dbReference>
<reference evidence="2" key="1">
    <citation type="submission" date="2020-05" db="EMBL/GenBank/DDBJ databases">
        <authorList>
            <person name="Zhu T."/>
            <person name="Keshari N."/>
            <person name="Lu X."/>
        </authorList>
    </citation>
    <scope>NUCLEOTIDE SEQUENCE</scope>
    <source>
        <strain evidence="2">NK1-12</strain>
        <plasmid evidence="2">p1</plasmid>
    </source>
</reference>
<dbReference type="InterPro" id="IPR043502">
    <property type="entry name" value="DNA/RNA_pol_sf"/>
</dbReference>
<dbReference type="AlphaFoldDB" id="A0AA97APN8"/>
<dbReference type="InterPro" id="IPR024937">
    <property type="entry name" value="Domain_X"/>
</dbReference>
<dbReference type="CDD" id="cd00085">
    <property type="entry name" value="HNHc"/>
    <property type="match status" value="1"/>
</dbReference>
<keyword evidence="2" id="KW-0614">Plasmid</keyword>
<dbReference type="GO" id="GO:0006397">
    <property type="term" value="P:mRNA processing"/>
    <property type="evidence" value="ECO:0007669"/>
    <property type="project" value="InterPro"/>
</dbReference>
<protein>
    <submittedName>
        <fullName evidence="2">Maturase</fullName>
    </submittedName>
</protein>
<dbReference type="Pfam" id="PF00078">
    <property type="entry name" value="RVT_1"/>
    <property type="match status" value="1"/>
</dbReference>